<dbReference type="Proteomes" id="UP000055048">
    <property type="component" value="Unassembled WGS sequence"/>
</dbReference>
<accession>A0A0V0UJ96</accession>
<name>A0A0V0UJ96_9BILA</name>
<gene>
    <name evidence="1" type="ORF">T05_16231</name>
</gene>
<reference evidence="1 2" key="1">
    <citation type="submission" date="2015-01" db="EMBL/GenBank/DDBJ databases">
        <title>Evolution of Trichinella species and genotypes.</title>
        <authorList>
            <person name="Korhonen P.K."/>
            <person name="Edoardo P."/>
            <person name="Giuseppe L.R."/>
            <person name="Gasser R.B."/>
        </authorList>
    </citation>
    <scope>NUCLEOTIDE SEQUENCE [LARGE SCALE GENOMIC DNA]</scope>
    <source>
        <strain evidence="1">ISS417</strain>
    </source>
</reference>
<dbReference type="EMBL" id="JYDJ01000003">
    <property type="protein sequence ID" value="KRX50871.1"/>
    <property type="molecule type" value="Genomic_DNA"/>
</dbReference>
<evidence type="ECO:0000313" key="2">
    <source>
        <dbReference type="Proteomes" id="UP000055048"/>
    </source>
</evidence>
<protein>
    <submittedName>
        <fullName evidence="1">Uncharacterized protein</fullName>
    </submittedName>
</protein>
<keyword evidence="2" id="KW-1185">Reference proteome</keyword>
<evidence type="ECO:0000313" key="1">
    <source>
        <dbReference type="EMBL" id="KRX50871.1"/>
    </source>
</evidence>
<comment type="caution">
    <text evidence="1">The sequence shown here is derived from an EMBL/GenBank/DDBJ whole genome shotgun (WGS) entry which is preliminary data.</text>
</comment>
<sequence>MVYLGCPYPGFAWPSSRPAPLRQHGTGTMAAHRSGVIRVQYSSTCSNHVSTFDDLANTSGGQPIPDHRLLLCSPIEALNHSYMSNRMISQCMFSTAPHARAMSPRSTTWLIPRAVNPFRNIDYCCARQLKRCAKVPVAMEIAEPQLNDQPNDLAVRVQYSFTCSSHVSTFDDLANTSGGQPIPDHRLLLCSPIEALVCITNDYEPSQIVKWFFSRKRAKIPAAIEIAEPQLHEQPNDLAVHVQYSSTCSSHVSTFDDLANTSGGQPIPEHRLLLCSPIEALVCITNDYEPSPIVK</sequence>
<proteinExistence type="predicted"/>
<organism evidence="1 2">
    <name type="scientific">Trichinella murrelli</name>
    <dbReference type="NCBI Taxonomy" id="144512"/>
    <lineage>
        <taxon>Eukaryota</taxon>
        <taxon>Metazoa</taxon>
        <taxon>Ecdysozoa</taxon>
        <taxon>Nematoda</taxon>
        <taxon>Enoplea</taxon>
        <taxon>Dorylaimia</taxon>
        <taxon>Trichinellida</taxon>
        <taxon>Trichinellidae</taxon>
        <taxon>Trichinella</taxon>
    </lineage>
</organism>
<dbReference type="AlphaFoldDB" id="A0A0V0UJ96"/>